<dbReference type="InterPro" id="IPR036047">
    <property type="entry name" value="F-box-like_dom_sf"/>
</dbReference>
<dbReference type="SUPFAM" id="SSF81383">
    <property type="entry name" value="F-box domain"/>
    <property type="match status" value="1"/>
</dbReference>
<sequence>MDRLKQLCIEAGKLIEEPGNINTGHGTRTNEQLFISLKTILRDAANLAALLHSEHAPINRVPTEVLTRIFSFVRTSVTTAGPATGYSVPWPYTLQDARTLHPLLFVCRRWRDIALNAPLLWSHVVVRSGVDSDNLARSARVPLTVSISDALYPPGVWQIWDASELSSSFQAFYTTLKSIGEVGARIRGLHINIRKNAKHPAQLRRAMVTFLTHLDGSQLEECTIEHPFSGLHPDVSPRLALFSRHGRPYQSKLRSLQLASTPFLPSNEFPALIKFSLSHANAVGKMWGADDFAKFLSGSPKLESLYIRNIQFELRAGLHFGTPRATLDHLRYLWFDFPPTREITAVERLASTITYVPSHCSILLATFCTSRHDIVDQLLKLLAGGEGYTRLHIRALSNEGTTLHFIPSSQRGSLSIGILNADPANRNDPWRDLRALFDKSYPWCSAIEELWLEFGEDDYYNGIRCVLGRFPGLRGLVISQPCYVSPGGWYTSIDDALRLLRPSRDGSVACPSLDTLCINIPAYCKNIEALKQVVLSRVHTYPIRRLVVGYSPMLELDVLAEVFSLEKLVKRFICEELPPATGRGTVRPSDWLLSIPNVFKDGILYRGWPRWVIVPMNPPPGTAVHYHLP</sequence>
<evidence type="ECO:0000259" key="1">
    <source>
        <dbReference type="Pfam" id="PF12937"/>
    </source>
</evidence>
<organism evidence="2 3">
    <name type="scientific">Lentinus brumalis</name>
    <dbReference type="NCBI Taxonomy" id="2498619"/>
    <lineage>
        <taxon>Eukaryota</taxon>
        <taxon>Fungi</taxon>
        <taxon>Dikarya</taxon>
        <taxon>Basidiomycota</taxon>
        <taxon>Agaricomycotina</taxon>
        <taxon>Agaricomycetes</taxon>
        <taxon>Polyporales</taxon>
        <taxon>Polyporaceae</taxon>
        <taxon>Lentinus</taxon>
    </lineage>
</organism>
<proteinExistence type="predicted"/>
<dbReference type="EMBL" id="KZ857382">
    <property type="protein sequence ID" value="RDX55402.1"/>
    <property type="molecule type" value="Genomic_DNA"/>
</dbReference>
<dbReference type="InterPro" id="IPR001810">
    <property type="entry name" value="F-box_dom"/>
</dbReference>
<dbReference type="Proteomes" id="UP000256964">
    <property type="component" value="Unassembled WGS sequence"/>
</dbReference>
<feature type="domain" description="F-box" evidence="1">
    <location>
        <begin position="58"/>
        <end position="126"/>
    </location>
</feature>
<dbReference type="Gene3D" id="1.20.1280.50">
    <property type="match status" value="1"/>
</dbReference>
<dbReference type="InterPro" id="IPR032675">
    <property type="entry name" value="LRR_dom_sf"/>
</dbReference>
<evidence type="ECO:0000313" key="3">
    <source>
        <dbReference type="Proteomes" id="UP000256964"/>
    </source>
</evidence>
<protein>
    <recommendedName>
        <fullName evidence="1">F-box domain-containing protein</fullName>
    </recommendedName>
</protein>
<name>A0A371DS89_9APHY</name>
<dbReference type="Pfam" id="PF12937">
    <property type="entry name" value="F-box-like"/>
    <property type="match status" value="1"/>
</dbReference>
<keyword evidence="3" id="KW-1185">Reference proteome</keyword>
<accession>A0A371DS89</accession>
<dbReference type="Gene3D" id="3.80.10.10">
    <property type="entry name" value="Ribonuclease Inhibitor"/>
    <property type="match status" value="1"/>
</dbReference>
<dbReference type="OrthoDB" id="2752592at2759"/>
<dbReference type="AlphaFoldDB" id="A0A371DS89"/>
<evidence type="ECO:0000313" key="2">
    <source>
        <dbReference type="EMBL" id="RDX55402.1"/>
    </source>
</evidence>
<gene>
    <name evidence="2" type="ORF">OH76DRAFT_1551856</name>
</gene>
<reference evidence="2 3" key="1">
    <citation type="journal article" date="2018" name="Biotechnol. Biofuels">
        <title>Integrative visual omics of the white-rot fungus Polyporus brumalis exposes the biotechnological potential of its oxidative enzymes for delignifying raw plant biomass.</title>
        <authorList>
            <person name="Miyauchi S."/>
            <person name="Rancon A."/>
            <person name="Drula E."/>
            <person name="Hage H."/>
            <person name="Chaduli D."/>
            <person name="Favel A."/>
            <person name="Grisel S."/>
            <person name="Henrissat B."/>
            <person name="Herpoel-Gimbert I."/>
            <person name="Ruiz-Duenas F.J."/>
            <person name="Chevret D."/>
            <person name="Hainaut M."/>
            <person name="Lin J."/>
            <person name="Wang M."/>
            <person name="Pangilinan J."/>
            <person name="Lipzen A."/>
            <person name="Lesage-Meessen L."/>
            <person name="Navarro D."/>
            <person name="Riley R."/>
            <person name="Grigoriev I.V."/>
            <person name="Zhou S."/>
            <person name="Raouche S."/>
            <person name="Rosso M.N."/>
        </authorList>
    </citation>
    <scope>NUCLEOTIDE SEQUENCE [LARGE SCALE GENOMIC DNA]</scope>
    <source>
        <strain evidence="2 3">BRFM 1820</strain>
    </source>
</reference>